<reference evidence="2 3" key="1">
    <citation type="submission" date="2016-10" db="EMBL/GenBank/DDBJ databases">
        <authorList>
            <person name="de Groot N.N."/>
        </authorList>
    </citation>
    <scope>NUCLEOTIDE SEQUENCE [LARGE SCALE GENOMIC DNA]</scope>
    <source>
        <strain evidence="2 3">DSM 19033</strain>
    </source>
</reference>
<dbReference type="STRING" id="425514.SAMN05443550_108116"/>
<accession>A0A1H4FUB2</accession>
<protein>
    <submittedName>
        <fullName evidence="2">RES domain-containing protein</fullName>
    </submittedName>
</protein>
<dbReference type="AlphaFoldDB" id="A0A1H4FUB2"/>
<dbReference type="SMART" id="SM00953">
    <property type="entry name" value="RES"/>
    <property type="match status" value="1"/>
</dbReference>
<evidence type="ECO:0000313" key="2">
    <source>
        <dbReference type="EMBL" id="SEB00420.1"/>
    </source>
</evidence>
<dbReference type="RefSeq" id="WP_090557966.1">
    <property type="nucleotide sequence ID" value="NZ_FNRA01000008.1"/>
</dbReference>
<dbReference type="InterPro" id="IPR014914">
    <property type="entry name" value="RES_dom"/>
</dbReference>
<dbReference type="Proteomes" id="UP000198850">
    <property type="component" value="Unassembled WGS sequence"/>
</dbReference>
<gene>
    <name evidence="2" type="ORF">SAMN05443550_108116</name>
</gene>
<proteinExistence type="predicted"/>
<feature type="domain" description="RES" evidence="1">
    <location>
        <begin position="14"/>
        <end position="139"/>
    </location>
</feature>
<sequence>MQIYRLSKQPYSGDTEGLGSRLNGGRWNNAGIPCIYASESRALAILEYAANIELNSIPRNLNITTYEIPEAEFRSFKISELPGDWQSHPGPQSTKDFGSKLFLEKEYLGVKLPSSIIAKEYNYLINPLSAKMELVKVLNASDFIFDVRIKK</sequence>
<dbReference type="OrthoDB" id="9789501at2"/>
<dbReference type="Pfam" id="PF08808">
    <property type="entry name" value="RES"/>
    <property type="match status" value="1"/>
</dbReference>
<dbReference type="EMBL" id="FNRA01000008">
    <property type="protein sequence ID" value="SEB00420.1"/>
    <property type="molecule type" value="Genomic_DNA"/>
</dbReference>
<organism evidence="2 3">
    <name type="scientific">Pedobacter hartonius</name>
    <dbReference type="NCBI Taxonomy" id="425514"/>
    <lineage>
        <taxon>Bacteria</taxon>
        <taxon>Pseudomonadati</taxon>
        <taxon>Bacteroidota</taxon>
        <taxon>Sphingobacteriia</taxon>
        <taxon>Sphingobacteriales</taxon>
        <taxon>Sphingobacteriaceae</taxon>
        <taxon>Pedobacter</taxon>
    </lineage>
</organism>
<name>A0A1H4FUB2_9SPHI</name>
<evidence type="ECO:0000259" key="1">
    <source>
        <dbReference type="SMART" id="SM00953"/>
    </source>
</evidence>
<keyword evidence="3" id="KW-1185">Reference proteome</keyword>
<evidence type="ECO:0000313" key="3">
    <source>
        <dbReference type="Proteomes" id="UP000198850"/>
    </source>
</evidence>